<dbReference type="Proteomes" id="UP001147695">
    <property type="component" value="Unassembled WGS sequence"/>
</dbReference>
<evidence type="ECO:0000256" key="1">
    <source>
        <dbReference type="SAM" id="MobiDB-lite"/>
    </source>
</evidence>
<gene>
    <name evidence="2" type="ORF">N7452_006975</name>
</gene>
<comment type="caution">
    <text evidence="2">The sequence shown here is derived from an EMBL/GenBank/DDBJ whole genome shotgun (WGS) entry which is preliminary data.</text>
</comment>
<sequence length="389" mass="45143">MSTLEEALSQRHRLSVWHVYREGFDHISITPFLVPGKEYGHSSHDEDRYHQSHFQHPKGYFVHLPSLLFHNAPRTLRRGLKKGGDPICTIKLGAFWNDWVIQFSENLNKIIDPRGLVRWECRSNEDNSTSNDIREWKGYKVRTWRVWGETGAEYHRTVNARRKAVKEEEAKGCKTRAKEDFEARDLEMGPVESESDLASGSQSQDISGEPSFPGSPPAAVLSPTLADEAFRLKWSSPLSIRTRTYCFEYAGIEFSWEGTRDVHHNHTWNKRLMPFNHLKLLARVPGFTEETYVAQYISSFSHDKHGQLWIFDSVVTELLERTGHPSKWIKQTGNNERFSLDINWDIQQTRLYDMIMATSTCMIIGEWQKRSILWMICSTLYMGYVLGAL</sequence>
<evidence type="ECO:0000313" key="2">
    <source>
        <dbReference type="EMBL" id="KAJ5334572.1"/>
    </source>
</evidence>
<reference evidence="2" key="2">
    <citation type="journal article" date="2023" name="IMA Fungus">
        <title>Comparative genomic study of the Penicillium genus elucidates a diverse pangenome and 15 lateral gene transfer events.</title>
        <authorList>
            <person name="Petersen C."/>
            <person name="Sorensen T."/>
            <person name="Nielsen M.R."/>
            <person name="Sondergaard T.E."/>
            <person name="Sorensen J.L."/>
            <person name="Fitzpatrick D.A."/>
            <person name="Frisvad J.C."/>
            <person name="Nielsen K.L."/>
        </authorList>
    </citation>
    <scope>NUCLEOTIDE SEQUENCE</scope>
    <source>
        <strain evidence="2">IBT 35673</strain>
    </source>
</reference>
<evidence type="ECO:0000313" key="3">
    <source>
        <dbReference type="Proteomes" id="UP001147695"/>
    </source>
</evidence>
<protein>
    <submittedName>
        <fullName evidence="2">Uncharacterized protein</fullName>
    </submittedName>
</protein>
<organism evidence="2 3">
    <name type="scientific">Penicillium brevicompactum</name>
    <dbReference type="NCBI Taxonomy" id="5074"/>
    <lineage>
        <taxon>Eukaryota</taxon>
        <taxon>Fungi</taxon>
        <taxon>Dikarya</taxon>
        <taxon>Ascomycota</taxon>
        <taxon>Pezizomycotina</taxon>
        <taxon>Eurotiomycetes</taxon>
        <taxon>Eurotiomycetidae</taxon>
        <taxon>Eurotiales</taxon>
        <taxon>Aspergillaceae</taxon>
        <taxon>Penicillium</taxon>
    </lineage>
</organism>
<accession>A0A9W9UEB7</accession>
<dbReference type="EMBL" id="JAPZBQ010000004">
    <property type="protein sequence ID" value="KAJ5334572.1"/>
    <property type="molecule type" value="Genomic_DNA"/>
</dbReference>
<feature type="region of interest" description="Disordered" evidence="1">
    <location>
        <begin position="189"/>
        <end position="218"/>
    </location>
</feature>
<feature type="compositionally biased region" description="Polar residues" evidence="1">
    <location>
        <begin position="196"/>
        <end position="206"/>
    </location>
</feature>
<reference evidence="2" key="1">
    <citation type="submission" date="2022-12" db="EMBL/GenBank/DDBJ databases">
        <authorList>
            <person name="Petersen C."/>
        </authorList>
    </citation>
    <scope>NUCLEOTIDE SEQUENCE</scope>
    <source>
        <strain evidence="2">IBT 35673</strain>
    </source>
</reference>
<dbReference type="AlphaFoldDB" id="A0A9W9UEB7"/>
<name>A0A9W9UEB7_PENBR</name>
<proteinExistence type="predicted"/>